<organism evidence="3 4">
    <name type="scientific">Fasciola gigantica</name>
    <name type="common">Giant liver fluke</name>
    <dbReference type="NCBI Taxonomy" id="46835"/>
    <lineage>
        <taxon>Eukaryota</taxon>
        <taxon>Metazoa</taxon>
        <taxon>Spiralia</taxon>
        <taxon>Lophotrochozoa</taxon>
        <taxon>Platyhelminthes</taxon>
        <taxon>Trematoda</taxon>
        <taxon>Digenea</taxon>
        <taxon>Plagiorchiida</taxon>
        <taxon>Echinostomata</taxon>
        <taxon>Echinostomatoidea</taxon>
        <taxon>Fasciolidae</taxon>
        <taxon>Fasciola</taxon>
    </lineage>
</organism>
<dbReference type="Gene3D" id="1.25.40.20">
    <property type="entry name" value="Ankyrin repeat-containing domain"/>
    <property type="match status" value="2"/>
</dbReference>
<evidence type="ECO:0000313" key="4">
    <source>
        <dbReference type="Proteomes" id="UP000316759"/>
    </source>
</evidence>
<feature type="repeat" description="ANK" evidence="1">
    <location>
        <begin position="72"/>
        <end position="104"/>
    </location>
</feature>
<name>A0A504YNM5_FASGI</name>
<evidence type="ECO:0000256" key="1">
    <source>
        <dbReference type="PROSITE-ProRule" id="PRU00023"/>
    </source>
</evidence>
<evidence type="ECO:0000256" key="2">
    <source>
        <dbReference type="SAM" id="MobiDB-lite"/>
    </source>
</evidence>
<dbReference type="PROSITE" id="PS50297">
    <property type="entry name" value="ANK_REP_REGION"/>
    <property type="match status" value="4"/>
</dbReference>
<feature type="region of interest" description="Disordered" evidence="2">
    <location>
        <begin position="348"/>
        <end position="394"/>
    </location>
</feature>
<dbReference type="InterPro" id="IPR036770">
    <property type="entry name" value="Ankyrin_rpt-contain_sf"/>
</dbReference>
<sequence length="660" mass="72865">MPVACSHLERIQLRKMFQCVRDGAADQLAKIVLYGVPNIINYNDPDTGVTPLIVAVQENSIHMLKVKIVDFEGRTALMRAAVEGNVELFHSLLESKANRHAIDLAGENVLFHCIFPTERHLHCLRLVLLDKIDVNLQNKNGETVLYRACKKAKENEEFILELLKCNADPNLQTGANLELADKQGKRAIHEASRVGQLKALFALSAFGADFKAVDKKGNTALHYAAASSEQCCKFLGQRGCDARIKNEDGQLPRNVATEQGKKLCVRELRKFERASGKLIKNANPKLIRLYDWSVTRANEISARFLELAEYLAIETERVRTSQLEEVALSATDMTSTDQIPLTAVGGQEELDTARTAGTEQTATTRDSSKTLGKGKRTSRRGRKGASGIGGGKARKSKIPFEISTLPEEAIYRRADGGPPIMYIPRQSVHTDLTSIRLAVAEGYPVDTRDKFYKTPLMTAAHHGSLEAAMVLVGFGADVNARDNFHWTPLHHAAHSGMVDVVELLLSNGALIDARAMNGGTPLSRAIECSRLNVVDFIISKGAKVMLETRKATSAASSKRSARAIRLQPPDPLPGTRTIEYPSDYINLIRGLDTVNAADEARVCPRYPWIPLPTQSERLERLIETRLRYGWDHGLPGVPKEPFDRHLAEIFSTEDVEAEAA</sequence>
<keyword evidence="1" id="KW-0040">ANK repeat</keyword>
<gene>
    <name evidence="3" type="ORF">FGIG_05768</name>
</gene>
<dbReference type="OrthoDB" id="539213at2759"/>
<dbReference type="EMBL" id="SUNJ01007170">
    <property type="protein sequence ID" value="TPP62205.1"/>
    <property type="molecule type" value="Genomic_DNA"/>
</dbReference>
<evidence type="ECO:0000313" key="3">
    <source>
        <dbReference type="EMBL" id="TPP62205.1"/>
    </source>
</evidence>
<protein>
    <submittedName>
        <fullName evidence="3">Putative ankyrin repeat domain protein</fullName>
    </submittedName>
</protein>
<reference evidence="3 4" key="1">
    <citation type="submission" date="2019-04" db="EMBL/GenBank/DDBJ databases">
        <title>Annotation for the trematode Fasciola gigantica.</title>
        <authorList>
            <person name="Choi Y.-J."/>
        </authorList>
    </citation>
    <scope>NUCLEOTIDE SEQUENCE [LARGE SCALE GENOMIC DNA]</scope>
    <source>
        <strain evidence="3">Uganda_cow_1</strain>
    </source>
</reference>
<dbReference type="SUPFAM" id="SSF48403">
    <property type="entry name" value="Ankyrin repeat"/>
    <property type="match status" value="2"/>
</dbReference>
<dbReference type="STRING" id="46835.A0A504YNM5"/>
<dbReference type="Pfam" id="PF12796">
    <property type="entry name" value="Ank_2"/>
    <property type="match status" value="3"/>
</dbReference>
<feature type="compositionally biased region" description="Basic residues" evidence="2">
    <location>
        <begin position="372"/>
        <end position="383"/>
    </location>
</feature>
<dbReference type="InterPro" id="IPR052801">
    <property type="entry name" value="Ankyrin-EF-hand"/>
</dbReference>
<feature type="repeat" description="ANK" evidence="1">
    <location>
        <begin position="484"/>
        <end position="516"/>
    </location>
</feature>
<feature type="repeat" description="ANK" evidence="1">
    <location>
        <begin position="183"/>
        <end position="215"/>
    </location>
</feature>
<dbReference type="Proteomes" id="UP000316759">
    <property type="component" value="Unassembled WGS sequence"/>
</dbReference>
<dbReference type="InterPro" id="IPR002110">
    <property type="entry name" value="Ankyrin_rpt"/>
</dbReference>
<comment type="caution">
    <text evidence="3">The sequence shown here is derived from an EMBL/GenBank/DDBJ whole genome shotgun (WGS) entry which is preliminary data.</text>
</comment>
<feature type="repeat" description="ANK" evidence="1">
    <location>
        <begin position="517"/>
        <end position="549"/>
    </location>
</feature>
<dbReference type="PANTHER" id="PTHR24127">
    <property type="entry name" value="ANKYRIN REPEAT AND EF-HAND DOMAIN-CONTAINING PROTEIN 1"/>
    <property type="match status" value="1"/>
</dbReference>
<dbReference type="AlphaFoldDB" id="A0A504YNM5"/>
<keyword evidence="4" id="KW-1185">Reference proteome</keyword>
<accession>A0A504YNM5</accession>
<dbReference type="PANTHER" id="PTHR24127:SF1">
    <property type="entry name" value="ANKYRIN REPEAT AND EF-HAND DOMAIN-CONTAINING PROTEIN 1"/>
    <property type="match status" value="1"/>
</dbReference>
<feature type="repeat" description="ANK" evidence="1">
    <location>
        <begin position="451"/>
        <end position="483"/>
    </location>
</feature>
<proteinExistence type="predicted"/>
<dbReference type="SMART" id="SM00248">
    <property type="entry name" value="ANK"/>
    <property type="match status" value="8"/>
</dbReference>
<dbReference type="PROSITE" id="PS50088">
    <property type="entry name" value="ANK_REPEAT"/>
    <property type="match status" value="5"/>
</dbReference>
<dbReference type="PRINTS" id="PR01415">
    <property type="entry name" value="ANKYRIN"/>
</dbReference>
<feature type="compositionally biased region" description="Polar residues" evidence="2">
    <location>
        <begin position="355"/>
        <end position="365"/>
    </location>
</feature>